<gene>
    <name evidence="3" type="ORF">D0Y83_05530</name>
</gene>
<dbReference type="GeneID" id="69696745"/>
<keyword evidence="1" id="KW-0732">Signal</keyword>
<dbReference type="SUPFAM" id="SSF50891">
    <property type="entry name" value="Cyclophilin-like"/>
    <property type="match status" value="1"/>
</dbReference>
<dbReference type="InterPro" id="IPR029000">
    <property type="entry name" value="Cyclophilin-like_dom_sf"/>
</dbReference>
<accession>A0A5P6N9Z8</accession>
<dbReference type="GO" id="GO:0003755">
    <property type="term" value="F:peptidyl-prolyl cis-trans isomerase activity"/>
    <property type="evidence" value="ECO:0007669"/>
    <property type="project" value="InterPro"/>
</dbReference>
<organism evidence="3 4">
    <name type="scientific">Qipengyuania flava</name>
    <dbReference type="NCBI Taxonomy" id="192812"/>
    <lineage>
        <taxon>Bacteria</taxon>
        <taxon>Pseudomonadati</taxon>
        <taxon>Pseudomonadota</taxon>
        <taxon>Alphaproteobacteria</taxon>
        <taxon>Sphingomonadales</taxon>
        <taxon>Erythrobacteraceae</taxon>
        <taxon>Qipengyuania</taxon>
    </lineage>
</organism>
<evidence type="ECO:0000313" key="4">
    <source>
        <dbReference type="Proteomes" id="UP000325385"/>
    </source>
</evidence>
<dbReference type="Pfam" id="PF00160">
    <property type="entry name" value="Pro_isomerase"/>
    <property type="match status" value="1"/>
</dbReference>
<evidence type="ECO:0000259" key="2">
    <source>
        <dbReference type="Pfam" id="PF00160"/>
    </source>
</evidence>
<protein>
    <submittedName>
        <fullName evidence="3">Peptidylprolyl isomerase</fullName>
    </submittedName>
</protein>
<dbReference type="Proteomes" id="UP000325385">
    <property type="component" value="Chromosome"/>
</dbReference>
<evidence type="ECO:0000313" key="3">
    <source>
        <dbReference type="EMBL" id="QFI62796.1"/>
    </source>
</evidence>
<feature type="signal peptide" evidence="1">
    <location>
        <begin position="1"/>
        <end position="20"/>
    </location>
</feature>
<dbReference type="RefSeq" id="WP_151885237.1">
    <property type="nucleotide sequence ID" value="NZ_CP032228.1"/>
</dbReference>
<dbReference type="InterPro" id="IPR002130">
    <property type="entry name" value="Cyclophilin-type_PPIase_dom"/>
</dbReference>
<feature type="domain" description="PPIase cyclophilin-type" evidence="2">
    <location>
        <begin position="79"/>
        <end position="270"/>
    </location>
</feature>
<dbReference type="EMBL" id="CP032228">
    <property type="protein sequence ID" value="QFI62796.1"/>
    <property type="molecule type" value="Genomic_DNA"/>
</dbReference>
<name>A0A5P6N9Z8_9SPHN</name>
<feature type="chain" id="PRO_5024971795" evidence="1">
    <location>
        <begin position="21"/>
        <end position="350"/>
    </location>
</feature>
<evidence type="ECO:0000256" key="1">
    <source>
        <dbReference type="SAM" id="SignalP"/>
    </source>
</evidence>
<keyword evidence="3" id="KW-0413">Isomerase</keyword>
<dbReference type="AlphaFoldDB" id="A0A5P6N9Z8"/>
<dbReference type="Gene3D" id="2.40.100.10">
    <property type="entry name" value="Cyclophilin-like"/>
    <property type="match status" value="1"/>
</dbReference>
<reference evidence="4" key="1">
    <citation type="submission" date="2018-09" db="EMBL/GenBank/DDBJ databases">
        <title>Nocardia yunnanensis sp. nov., an actinomycete isolated from a soil sample.</title>
        <authorList>
            <person name="Zhang J."/>
        </authorList>
    </citation>
    <scope>NUCLEOTIDE SEQUENCE [LARGE SCALE GENOMIC DNA]</scope>
    <source>
        <strain evidence="4">21-3</strain>
    </source>
</reference>
<proteinExistence type="predicted"/>
<sequence>MRILALPLAALLGLALPVQAQEETDVPSPNQIVDEAPREEWVTIPPENLLVMTLAPAVDGSARKVVIQLMPEPFSQGWVANIRTLARAEWYDGITVNRVQDNYVVQWGDPNYDNPEADGAAKPLPDRLGTMAEADYVTRASHYRYYSSRGKQPHGDRSNPPLKMHDLFESYAGFVGFSLGWPVAGTNSSVAFEKRRAIENAYDYSRPDTIWPVHCYGMVGVGRGYSPDTGSGAELYTVIGHAPRHLDRNIALVGRIVEGMEHLSSLPRGSGALGFYTAEEADKRTPILTVRVVSDLPESERPAFEYLSTDSDTFARYADARANRRDPFFIEPAGGADICNIPVPVRRVVD</sequence>